<dbReference type="InterPro" id="IPR001789">
    <property type="entry name" value="Sig_transdc_resp-reg_receiver"/>
</dbReference>
<dbReference type="InterPro" id="IPR037522">
    <property type="entry name" value="HD_GYP_dom"/>
</dbReference>
<keyword evidence="5" id="KW-1185">Reference proteome</keyword>
<evidence type="ECO:0000313" key="5">
    <source>
        <dbReference type="Proteomes" id="UP000199409"/>
    </source>
</evidence>
<sequence length="370" mass="41993">MNMALDLTDLSVGSALADIHDAKILIVDDNPSNVALLEAVLDEEEYENIYSTTDPTQVLSLYREHTFDLLLLDIRMPKMSGIEVLQQLKEVTRDEFLPVIVLTAQTDQETRQQALEAGAKDFITKPFEDWEVLLRIENTLQTRLYYTRQVVRADILEQEVRKRTREILATQFEIVKRLGAAGELRDNETGAHVNRMSHTCSLLALKRGLGKDYAEQLLYASTMHDVGKIGIPDSILLKPGKLSPEEWKVMQHHPEIGAKIIGDNDSKLIVLARETALYHHEKWDGSGYPRGISGEEIPISARIAAISDVFDALTSERPYKKAWSVEKTIALLKAESGKHFEPVMVDLFIENLAEILEIKERYLDEETYHN</sequence>
<feature type="modified residue" description="4-aspartylphosphate" evidence="1">
    <location>
        <position position="73"/>
    </location>
</feature>
<dbReference type="Gene3D" id="3.40.50.2300">
    <property type="match status" value="1"/>
</dbReference>
<gene>
    <name evidence="4" type="ORF">SAMN05660420_01488</name>
</gene>
<dbReference type="PROSITE" id="PS50110">
    <property type="entry name" value="RESPONSE_REGULATORY"/>
    <property type="match status" value="1"/>
</dbReference>
<dbReference type="Gene3D" id="1.10.3210.10">
    <property type="entry name" value="Hypothetical protein af1432"/>
    <property type="match status" value="1"/>
</dbReference>
<dbReference type="Pfam" id="PF00072">
    <property type="entry name" value="Response_reg"/>
    <property type="match status" value="1"/>
</dbReference>
<dbReference type="STRING" id="37625.SAMN05660420_01488"/>
<name>A0A1H3ZE17_9BACT</name>
<feature type="domain" description="Response regulatory" evidence="2">
    <location>
        <begin position="23"/>
        <end position="140"/>
    </location>
</feature>
<dbReference type="SMART" id="SM00448">
    <property type="entry name" value="REC"/>
    <property type="match status" value="1"/>
</dbReference>
<keyword evidence="1" id="KW-0597">Phosphoprotein</keyword>
<dbReference type="InterPro" id="IPR003607">
    <property type="entry name" value="HD/PDEase_dom"/>
</dbReference>
<evidence type="ECO:0000313" key="4">
    <source>
        <dbReference type="EMBL" id="SEA21875.1"/>
    </source>
</evidence>
<dbReference type="PANTHER" id="PTHR45228">
    <property type="entry name" value="CYCLIC DI-GMP PHOSPHODIESTERASE TM_0186-RELATED"/>
    <property type="match status" value="1"/>
</dbReference>
<dbReference type="PROSITE" id="PS51832">
    <property type="entry name" value="HD_GYP"/>
    <property type="match status" value="1"/>
</dbReference>
<evidence type="ECO:0000256" key="1">
    <source>
        <dbReference type="PROSITE-ProRule" id="PRU00169"/>
    </source>
</evidence>
<dbReference type="AlphaFoldDB" id="A0A1H3ZE17"/>
<reference evidence="4 5" key="1">
    <citation type="submission" date="2016-10" db="EMBL/GenBank/DDBJ databases">
        <authorList>
            <person name="de Groot N.N."/>
        </authorList>
    </citation>
    <scope>NUCLEOTIDE SEQUENCE [LARGE SCALE GENOMIC DNA]</scope>
    <source>
        <strain evidence="4 5">DSM 7343</strain>
    </source>
</reference>
<dbReference type="SMART" id="SM00471">
    <property type="entry name" value="HDc"/>
    <property type="match status" value="1"/>
</dbReference>
<dbReference type="GO" id="GO:0016787">
    <property type="term" value="F:hydrolase activity"/>
    <property type="evidence" value="ECO:0007669"/>
    <property type="project" value="UniProtKB-KW"/>
</dbReference>
<dbReference type="PANTHER" id="PTHR45228:SF1">
    <property type="entry name" value="CYCLIC DI-GMP PHOSPHODIESTERASE TM_0186"/>
    <property type="match status" value="1"/>
</dbReference>
<keyword evidence="4" id="KW-0378">Hydrolase</keyword>
<dbReference type="RefSeq" id="WP_245706414.1">
    <property type="nucleotide sequence ID" value="NZ_FNQN01000004.1"/>
</dbReference>
<dbReference type="Proteomes" id="UP000199409">
    <property type="component" value="Unassembled WGS sequence"/>
</dbReference>
<evidence type="ECO:0000259" key="3">
    <source>
        <dbReference type="PROSITE" id="PS51832"/>
    </source>
</evidence>
<accession>A0A1H3ZE17</accession>
<dbReference type="GO" id="GO:0000160">
    <property type="term" value="P:phosphorelay signal transduction system"/>
    <property type="evidence" value="ECO:0007669"/>
    <property type="project" value="InterPro"/>
</dbReference>
<dbReference type="Pfam" id="PF13487">
    <property type="entry name" value="HD_5"/>
    <property type="match status" value="1"/>
</dbReference>
<dbReference type="SUPFAM" id="SSF109604">
    <property type="entry name" value="HD-domain/PDEase-like"/>
    <property type="match status" value="1"/>
</dbReference>
<protein>
    <submittedName>
        <fullName evidence="4">Response regulator receiver modulated metal dependent phosphohydrolase</fullName>
    </submittedName>
</protein>
<evidence type="ECO:0000259" key="2">
    <source>
        <dbReference type="PROSITE" id="PS50110"/>
    </source>
</evidence>
<dbReference type="InterPro" id="IPR052020">
    <property type="entry name" value="Cyclic_di-GMP/3'3'-cGAMP_PDE"/>
</dbReference>
<proteinExistence type="predicted"/>
<dbReference type="EMBL" id="FNQN01000004">
    <property type="protein sequence ID" value="SEA21875.1"/>
    <property type="molecule type" value="Genomic_DNA"/>
</dbReference>
<dbReference type="InterPro" id="IPR011006">
    <property type="entry name" value="CheY-like_superfamily"/>
</dbReference>
<feature type="domain" description="HD-GYP" evidence="3">
    <location>
        <begin position="167"/>
        <end position="364"/>
    </location>
</feature>
<dbReference type="CDD" id="cd17551">
    <property type="entry name" value="REC_RpfG-like"/>
    <property type="match status" value="1"/>
</dbReference>
<dbReference type="CDD" id="cd00077">
    <property type="entry name" value="HDc"/>
    <property type="match status" value="1"/>
</dbReference>
<organism evidence="4 5">
    <name type="scientific">Desulfuromusa kysingii</name>
    <dbReference type="NCBI Taxonomy" id="37625"/>
    <lineage>
        <taxon>Bacteria</taxon>
        <taxon>Pseudomonadati</taxon>
        <taxon>Thermodesulfobacteriota</taxon>
        <taxon>Desulfuromonadia</taxon>
        <taxon>Desulfuromonadales</taxon>
        <taxon>Geopsychrobacteraceae</taxon>
        <taxon>Desulfuromusa</taxon>
    </lineage>
</organism>
<dbReference type="SUPFAM" id="SSF52172">
    <property type="entry name" value="CheY-like"/>
    <property type="match status" value="1"/>
</dbReference>